<dbReference type="GO" id="GO:0005826">
    <property type="term" value="C:actomyosin contractile ring"/>
    <property type="evidence" value="ECO:0007669"/>
    <property type="project" value="TreeGrafter"/>
</dbReference>
<name>A0A5K3F5U4_MESCO</name>
<evidence type="ECO:0000259" key="2">
    <source>
        <dbReference type="Pfam" id="PF08174"/>
    </source>
</evidence>
<organism evidence="3">
    <name type="scientific">Mesocestoides corti</name>
    <name type="common">Flatworm</name>
    <dbReference type="NCBI Taxonomy" id="53468"/>
    <lineage>
        <taxon>Eukaryota</taxon>
        <taxon>Metazoa</taxon>
        <taxon>Spiralia</taxon>
        <taxon>Lophotrochozoa</taxon>
        <taxon>Platyhelminthes</taxon>
        <taxon>Cestoda</taxon>
        <taxon>Eucestoda</taxon>
        <taxon>Cyclophyllidea</taxon>
        <taxon>Mesocestoididae</taxon>
        <taxon>Mesocestoides</taxon>
    </lineage>
</organism>
<reference evidence="3" key="1">
    <citation type="submission" date="2019-11" db="UniProtKB">
        <authorList>
            <consortium name="WormBaseParasite"/>
        </authorList>
    </citation>
    <scope>IDENTIFICATION</scope>
</reference>
<dbReference type="GO" id="GO:0000281">
    <property type="term" value="P:mitotic cytokinesis"/>
    <property type="evidence" value="ECO:0007669"/>
    <property type="project" value="TreeGrafter"/>
</dbReference>
<dbReference type="GO" id="GO:0000915">
    <property type="term" value="P:actomyosin contractile ring assembly"/>
    <property type="evidence" value="ECO:0007669"/>
    <property type="project" value="TreeGrafter"/>
</dbReference>
<proteinExistence type="predicted"/>
<dbReference type="GO" id="GO:0031106">
    <property type="term" value="P:septin ring organization"/>
    <property type="evidence" value="ECO:0007669"/>
    <property type="project" value="TreeGrafter"/>
</dbReference>
<feature type="domain" description="Anillin homology" evidence="2">
    <location>
        <begin position="202"/>
        <end position="281"/>
    </location>
</feature>
<dbReference type="WBParaSite" id="MCU_005765-RB">
    <property type="protein sequence ID" value="MCU_005765-RB"/>
    <property type="gene ID" value="MCU_005765"/>
</dbReference>
<evidence type="ECO:0000313" key="3">
    <source>
        <dbReference type="WBParaSite" id="MCU_005765-RB"/>
    </source>
</evidence>
<dbReference type="InterPro" id="IPR012966">
    <property type="entry name" value="AHD"/>
</dbReference>
<accession>A0A5K3F5U4</accession>
<dbReference type="PANTHER" id="PTHR21538:SF24">
    <property type="entry name" value="PH DOMAIN-CONTAINING PROTEIN"/>
    <property type="match status" value="1"/>
</dbReference>
<evidence type="ECO:0000256" key="1">
    <source>
        <dbReference type="SAM" id="MobiDB-lite"/>
    </source>
</evidence>
<sequence>GAVFFNRPAKFKFSLRLFCRSQLSTPDFLVEMTKLPRQNTMSKDPKLQEDIERNLKLREGASRILAMAANNIQRLDAAKTILVSNARLVVSMQQLQREKTSEANAAARGQVPSLLSNSTNHFCTGKATLCLSDLRIPLLWKDTTLTPNSSVTLAQVLDPGYLSSSPAPSGYSSATLSRQRPLSAVISMATAGALTGGDVAGEAYSAFCIVRVADQVRETRLLCDVFPGSADLEFDDVLTFKNIGPDFECTIEVYGSQPFCGQNGSAFLRRKSQIDSISAANRNSIFLGTLTPEYTKVSKSGQRGAVSAHSQIADCCFTLVARYSARLSDLSSGVSAHALEFLLTPSHHPSQSGVNSLLSIPAFPTNDDILPLFGPICFRMSAQPDSAHKSVRQGLLWIRTLNASPKQEVAQLYFCELRNQRLYARLVKSKDRSALSSDNPEITANAAAQTDSVLRRLRQSSSAVGGGPLSKQDLVIKVEPSMEILDDEPVRRAIFLSSEAFTLEEWSYFLSKRTAGPRRSASTGLLPSTMHLTDNGNETESDRVSPTISRQWSLCNQVMTTEGFEKQMATLHLVSRLCGERELEAVFEIAAFDPLFFVNAEELEDSGPLNDWLCAIREHLEEQVSWGVDIFGHEISIPEATSLTKHGTIIRASTIPEVPSPPLGTCNNSTTPITIH</sequence>
<dbReference type="InterPro" id="IPR051364">
    <property type="entry name" value="Cytokinesis/Rho-signaling"/>
</dbReference>
<dbReference type="AlphaFoldDB" id="A0A5K3F5U4"/>
<feature type="region of interest" description="Disordered" evidence="1">
    <location>
        <begin position="520"/>
        <end position="545"/>
    </location>
</feature>
<dbReference type="Pfam" id="PF08174">
    <property type="entry name" value="Anillin"/>
    <property type="match status" value="1"/>
</dbReference>
<protein>
    <submittedName>
        <fullName evidence="3">Anillin domain-containing protein</fullName>
    </submittedName>
</protein>
<dbReference type="PANTHER" id="PTHR21538">
    <property type="entry name" value="ANILLIN/RHOTEKIN RTKN"/>
    <property type="match status" value="1"/>
</dbReference>